<dbReference type="PANTHER" id="PTHR41523:SF7">
    <property type="entry name" value="HISTIDINE KINASE"/>
    <property type="match status" value="1"/>
</dbReference>
<organism evidence="14 15">
    <name type="scientific">Sphingobium yanoikuyae</name>
    <name type="common">Sphingomonas yanoikuyae</name>
    <dbReference type="NCBI Taxonomy" id="13690"/>
    <lineage>
        <taxon>Bacteria</taxon>
        <taxon>Pseudomonadati</taxon>
        <taxon>Pseudomonadota</taxon>
        <taxon>Alphaproteobacteria</taxon>
        <taxon>Sphingomonadales</taxon>
        <taxon>Sphingomonadaceae</taxon>
        <taxon>Sphingobium</taxon>
    </lineage>
</organism>
<dbReference type="SUPFAM" id="SSF55781">
    <property type="entry name" value="GAF domain-like"/>
    <property type="match status" value="1"/>
</dbReference>
<evidence type="ECO:0000256" key="1">
    <source>
        <dbReference type="ARBA" id="ARBA00000085"/>
    </source>
</evidence>
<evidence type="ECO:0000256" key="3">
    <source>
        <dbReference type="ARBA" id="ARBA00022553"/>
    </source>
</evidence>
<dbReference type="Gene3D" id="3.30.450.40">
    <property type="match status" value="1"/>
</dbReference>
<keyword evidence="3" id="KW-0597">Phosphoprotein</keyword>
<dbReference type="AlphaFoldDB" id="A0A0J9D0X1"/>
<dbReference type="GO" id="GO:0005524">
    <property type="term" value="F:ATP binding"/>
    <property type="evidence" value="ECO:0007669"/>
    <property type="project" value="UniProtKB-KW"/>
</dbReference>
<dbReference type="InterPro" id="IPR029016">
    <property type="entry name" value="GAF-like_dom_sf"/>
</dbReference>
<dbReference type="GO" id="GO:0004673">
    <property type="term" value="F:protein histidine kinase activity"/>
    <property type="evidence" value="ECO:0007669"/>
    <property type="project" value="UniProtKB-EC"/>
</dbReference>
<keyword evidence="6" id="KW-0808">Transferase</keyword>
<keyword evidence="11" id="KW-0843">Virulence</keyword>
<dbReference type="InterPro" id="IPR011102">
    <property type="entry name" value="Sig_transdc_His_kinase_HWE"/>
</dbReference>
<dbReference type="PROSITE" id="PS50113">
    <property type="entry name" value="PAC"/>
    <property type="match status" value="1"/>
</dbReference>
<protein>
    <recommendedName>
        <fullName evidence="2">histidine kinase</fullName>
        <ecNumber evidence="2">2.7.13.3</ecNumber>
    </recommendedName>
</protein>
<evidence type="ECO:0000313" key="14">
    <source>
        <dbReference type="EMBL" id="ATP21765.1"/>
    </source>
</evidence>
<dbReference type="Pfam" id="PF08447">
    <property type="entry name" value="PAS_3"/>
    <property type="match status" value="1"/>
</dbReference>
<dbReference type="SMART" id="SM00911">
    <property type="entry name" value="HWE_HK"/>
    <property type="match status" value="1"/>
</dbReference>
<evidence type="ECO:0000256" key="8">
    <source>
        <dbReference type="ARBA" id="ARBA00022741"/>
    </source>
</evidence>
<sequence length="512" mass="55461">MVQTNISRVPSASGRNWSEDERVAALDRYDILDTPTEPIFDDIARLASEALGAPIAVVNLIAAARQWFKAEIGIGARELPLEVSICAHALLEEDMMVIPDTRLDPRVDCNPLVAAEDGLRFYAGALLKTPDGLPIGTLCVLDRQPRPEGITPFQRLTLEVLARQVMTQLELRRSLSQQQETLAQLAASEERTRLALDAGELGAWESTPALRSLKWDARTRELLGHEPDEALDYETSFLARVHAEDRERVAALIAEALAPGGAGTVSVEYRTVNPRDGRERWIHAKGALAVGLGGEQKFVGTVRDITAEKDAEMHRRLLTGELQHRVKNTLAVVNAIVHQSLRSAPSMEEASTAIGQRLQTLGAAYELLTRTDWTVAPIGAVAEGTTALHGARTGAIRIAGPDLLLSARASLALSMSLHELSTNAVKYGALSVPGGHVDLTWTIEEEQGKSFLTICWEERGGPTVCAPERGGFGTRLMASLASDLGGKGVIDYQPTGVVWRLRADLARITEPA</sequence>
<dbReference type="PROSITE" id="PS50112">
    <property type="entry name" value="PAS"/>
    <property type="match status" value="1"/>
</dbReference>
<keyword evidence="8" id="KW-0547">Nucleotide-binding</keyword>
<feature type="domain" description="PAS" evidence="12">
    <location>
        <begin position="188"/>
        <end position="260"/>
    </location>
</feature>
<dbReference type="SMART" id="SM00065">
    <property type="entry name" value="GAF"/>
    <property type="match status" value="1"/>
</dbReference>
<comment type="catalytic activity">
    <reaction evidence="1">
        <text>ATP + protein L-histidine = ADP + protein N-phospho-L-histidine.</text>
        <dbReference type="EC" id="2.7.13.3"/>
    </reaction>
</comment>
<dbReference type="Gene3D" id="3.30.450.20">
    <property type="entry name" value="PAS domain"/>
    <property type="match status" value="1"/>
</dbReference>
<dbReference type="InterPro" id="IPR035965">
    <property type="entry name" value="PAS-like_dom_sf"/>
</dbReference>
<evidence type="ECO:0000256" key="5">
    <source>
        <dbReference type="ARBA" id="ARBA00022643"/>
    </source>
</evidence>
<keyword evidence="5" id="KW-0288">FMN</keyword>
<evidence type="ECO:0000256" key="10">
    <source>
        <dbReference type="ARBA" id="ARBA00022840"/>
    </source>
</evidence>
<reference evidence="14 15" key="1">
    <citation type="submission" date="2017-04" db="EMBL/GenBank/DDBJ databases">
        <title>Characterization, genome and methylation analysis of a phthalic acid esters degrading strain Sphingobium yanoikuyae SHJ.</title>
        <authorList>
            <person name="Feng L."/>
        </authorList>
    </citation>
    <scope>NUCLEOTIDE SEQUENCE [LARGE SCALE GENOMIC DNA]</scope>
    <source>
        <strain evidence="14 15">SHJ</strain>
        <plasmid evidence="15">Plasmid pses220</plasmid>
    </source>
</reference>
<evidence type="ECO:0000256" key="9">
    <source>
        <dbReference type="ARBA" id="ARBA00022777"/>
    </source>
</evidence>
<geneLocation type="plasmid" evidence="15">
    <name>pses220</name>
</geneLocation>
<dbReference type="Gene3D" id="3.30.565.10">
    <property type="entry name" value="Histidine kinase-like ATPase, C-terminal domain"/>
    <property type="match status" value="1"/>
</dbReference>
<dbReference type="Proteomes" id="UP000037029">
    <property type="component" value="Plasmid pses220"/>
</dbReference>
<evidence type="ECO:0000313" key="15">
    <source>
        <dbReference type="Proteomes" id="UP000037029"/>
    </source>
</evidence>
<dbReference type="InterPro" id="IPR000014">
    <property type="entry name" value="PAS"/>
</dbReference>
<feature type="domain" description="PAC" evidence="13">
    <location>
        <begin position="265"/>
        <end position="317"/>
    </location>
</feature>
<name>A0A0J9D0X1_SPHYA</name>
<evidence type="ECO:0000259" key="12">
    <source>
        <dbReference type="PROSITE" id="PS50112"/>
    </source>
</evidence>
<dbReference type="PANTHER" id="PTHR41523">
    <property type="entry name" value="TWO-COMPONENT SYSTEM SENSOR PROTEIN"/>
    <property type="match status" value="1"/>
</dbReference>
<dbReference type="Pfam" id="PF07536">
    <property type="entry name" value="HWE_HK"/>
    <property type="match status" value="1"/>
</dbReference>
<evidence type="ECO:0000256" key="2">
    <source>
        <dbReference type="ARBA" id="ARBA00012438"/>
    </source>
</evidence>
<evidence type="ECO:0000259" key="13">
    <source>
        <dbReference type="PROSITE" id="PS50113"/>
    </source>
</evidence>
<proteinExistence type="predicted"/>
<evidence type="ECO:0000256" key="4">
    <source>
        <dbReference type="ARBA" id="ARBA00022630"/>
    </source>
</evidence>
<dbReference type="NCBIfam" id="TIGR00229">
    <property type="entry name" value="sensory_box"/>
    <property type="match status" value="1"/>
</dbReference>
<accession>A0A0J9D0X1</accession>
<dbReference type="Gene3D" id="2.10.70.100">
    <property type="match status" value="1"/>
</dbReference>
<keyword evidence="4" id="KW-0285">Flavoprotein</keyword>
<evidence type="ECO:0000256" key="6">
    <source>
        <dbReference type="ARBA" id="ARBA00022679"/>
    </source>
</evidence>
<dbReference type="Pfam" id="PF01590">
    <property type="entry name" value="GAF"/>
    <property type="match status" value="1"/>
</dbReference>
<dbReference type="InterPro" id="IPR036890">
    <property type="entry name" value="HATPase_C_sf"/>
</dbReference>
<keyword evidence="14" id="KW-0614">Plasmid</keyword>
<evidence type="ECO:0000256" key="11">
    <source>
        <dbReference type="ARBA" id="ARBA00023026"/>
    </source>
</evidence>
<dbReference type="EMBL" id="CP020926">
    <property type="protein sequence ID" value="ATP21765.1"/>
    <property type="molecule type" value="Genomic_DNA"/>
</dbReference>
<dbReference type="EC" id="2.7.13.3" evidence="2"/>
<dbReference type="InterPro" id="IPR013655">
    <property type="entry name" value="PAS_fold_3"/>
</dbReference>
<gene>
    <name evidence="14" type="ORF">BV87_25175</name>
</gene>
<dbReference type="InterPro" id="IPR000700">
    <property type="entry name" value="PAS-assoc_C"/>
</dbReference>
<dbReference type="InterPro" id="IPR003018">
    <property type="entry name" value="GAF"/>
</dbReference>
<keyword evidence="9 14" id="KW-0418">Kinase</keyword>
<keyword evidence="10" id="KW-0067">ATP-binding</keyword>
<evidence type="ECO:0000256" key="7">
    <source>
        <dbReference type="ARBA" id="ARBA00022737"/>
    </source>
</evidence>
<dbReference type="RefSeq" id="WP_048938235.1">
    <property type="nucleotide sequence ID" value="NZ_CP020926.1"/>
</dbReference>
<dbReference type="SUPFAM" id="SSF55785">
    <property type="entry name" value="PYP-like sensor domain (PAS domain)"/>
    <property type="match status" value="1"/>
</dbReference>
<keyword evidence="7" id="KW-0677">Repeat</keyword>